<dbReference type="Pfam" id="PF13590">
    <property type="entry name" value="DUF4136"/>
    <property type="match status" value="1"/>
</dbReference>
<reference evidence="2 3" key="1">
    <citation type="submission" date="2017-05" db="EMBL/GenBank/DDBJ databases">
        <authorList>
            <person name="Varghese N."/>
            <person name="Submissions S."/>
        </authorList>
    </citation>
    <scope>NUCLEOTIDE SEQUENCE [LARGE SCALE GENOMIC DNA]</scope>
    <source>
        <strain evidence="2 3">DSM 15360</strain>
    </source>
</reference>
<feature type="domain" description="DUF4136" evidence="1">
    <location>
        <begin position="35"/>
        <end position="213"/>
    </location>
</feature>
<evidence type="ECO:0000313" key="2">
    <source>
        <dbReference type="EMBL" id="SMP20512.1"/>
    </source>
</evidence>
<dbReference type="Proteomes" id="UP001157915">
    <property type="component" value="Unassembled WGS sequence"/>
</dbReference>
<dbReference type="InterPro" id="IPR025411">
    <property type="entry name" value="DUF4136"/>
</dbReference>
<gene>
    <name evidence="2" type="ORF">SAMN06265367_103129</name>
</gene>
<protein>
    <recommendedName>
        <fullName evidence="1">DUF4136 domain-containing protein</fullName>
    </recommendedName>
</protein>
<proteinExistence type="predicted"/>
<keyword evidence="3" id="KW-1185">Reference proteome</keyword>
<accession>A0ABY1NXS2</accession>
<dbReference type="RefSeq" id="WP_283412661.1">
    <property type="nucleotide sequence ID" value="NZ_FXUA01000003.1"/>
</dbReference>
<evidence type="ECO:0000259" key="1">
    <source>
        <dbReference type="Pfam" id="PF13590"/>
    </source>
</evidence>
<organism evidence="2 3">
    <name type="scientific">Algoriphagus winogradskyi</name>
    <dbReference type="NCBI Taxonomy" id="237017"/>
    <lineage>
        <taxon>Bacteria</taxon>
        <taxon>Pseudomonadati</taxon>
        <taxon>Bacteroidota</taxon>
        <taxon>Cytophagia</taxon>
        <taxon>Cytophagales</taxon>
        <taxon>Cyclobacteriaceae</taxon>
        <taxon>Algoriphagus</taxon>
    </lineage>
</organism>
<dbReference type="Gene3D" id="3.30.160.670">
    <property type="match status" value="1"/>
</dbReference>
<dbReference type="EMBL" id="FXUA01000003">
    <property type="protein sequence ID" value="SMP20512.1"/>
    <property type="molecule type" value="Genomic_DNA"/>
</dbReference>
<comment type="caution">
    <text evidence="2">The sequence shown here is derived from an EMBL/GenBank/DDBJ whole genome shotgun (WGS) entry which is preliminary data.</text>
</comment>
<sequence>MLKKLQLLGIGVLGWCMLLSCTPDGAEYIDELDVVYTNYDVNHNFASNNTFAVPDKIVKIEGQFINGAGGNYEPEYVSPGYTAAILASIRTNMRNAGYTEVDKSANPDLIILPSVIQTDQLFFYYDWWYWNWFYPGWGPGWSWYYPGYYPPQVSSVRTGTVLLQMTDPNNISENDQIPVVWTSVINGLLEGSTSAINSRINTSIDQAFSQSPYLAK</sequence>
<name>A0ABY1NXS2_9BACT</name>
<dbReference type="PROSITE" id="PS51257">
    <property type="entry name" value="PROKAR_LIPOPROTEIN"/>
    <property type="match status" value="1"/>
</dbReference>
<evidence type="ECO:0000313" key="3">
    <source>
        <dbReference type="Proteomes" id="UP001157915"/>
    </source>
</evidence>